<protein>
    <submittedName>
        <fullName evidence="1">Uncharacterized protein</fullName>
    </submittedName>
</protein>
<keyword evidence="2" id="KW-1185">Reference proteome</keyword>
<name>A0AAE0GTF7_9CHLO</name>
<accession>A0AAE0GTF7</accession>
<evidence type="ECO:0000313" key="1">
    <source>
        <dbReference type="EMBL" id="KAK3283796.1"/>
    </source>
</evidence>
<dbReference type="AlphaFoldDB" id="A0AAE0GTF7"/>
<dbReference type="EMBL" id="LGRX02002649">
    <property type="protein sequence ID" value="KAK3283796.1"/>
    <property type="molecule type" value="Genomic_DNA"/>
</dbReference>
<dbReference type="Proteomes" id="UP001190700">
    <property type="component" value="Unassembled WGS sequence"/>
</dbReference>
<evidence type="ECO:0000313" key="2">
    <source>
        <dbReference type="Proteomes" id="UP001190700"/>
    </source>
</evidence>
<organism evidence="1 2">
    <name type="scientific">Cymbomonas tetramitiformis</name>
    <dbReference type="NCBI Taxonomy" id="36881"/>
    <lineage>
        <taxon>Eukaryota</taxon>
        <taxon>Viridiplantae</taxon>
        <taxon>Chlorophyta</taxon>
        <taxon>Pyramimonadophyceae</taxon>
        <taxon>Pyramimonadales</taxon>
        <taxon>Pyramimonadaceae</taxon>
        <taxon>Cymbomonas</taxon>
    </lineage>
</organism>
<sequence>MADTPVLEFLARTLLQPCGLALAAADRTRANGVFKSTWAVDVVKRVAKDTLGNKGSSFSGSEPHRRVLWDSVVSALQQSFVGKEPTNDGIFDLVDVDKEVNPICNDLLLRALVSLTTPHSPARRRVEASARISPKDGKRALLEVTKRLLVPGHRPLRHHEELLGISFGPHDDPEPLVSQFDDECIKAIAASWVGALEDRYAKRQLFSAMESDFYREVITPLRLDTELDKVSWRKSTPMRARSGGEFERDMRGFMEEFDRVVRDAAELLASLMWRDERNRRSDGKFHGQSRLPYEANSLLYSALADIVNPNSAAGDWLDACGAHFLDDGKRALLEVVRPATSS</sequence>
<proteinExistence type="predicted"/>
<comment type="caution">
    <text evidence="1">The sequence shown here is derived from an EMBL/GenBank/DDBJ whole genome shotgun (WGS) entry which is preliminary data.</text>
</comment>
<reference evidence="1 2" key="1">
    <citation type="journal article" date="2015" name="Genome Biol. Evol.">
        <title>Comparative Genomics of a Bacterivorous Green Alga Reveals Evolutionary Causalities and Consequences of Phago-Mixotrophic Mode of Nutrition.</title>
        <authorList>
            <person name="Burns J.A."/>
            <person name="Paasch A."/>
            <person name="Narechania A."/>
            <person name="Kim E."/>
        </authorList>
    </citation>
    <scope>NUCLEOTIDE SEQUENCE [LARGE SCALE GENOMIC DNA]</scope>
    <source>
        <strain evidence="1 2">PLY_AMNH</strain>
    </source>
</reference>
<gene>
    <name evidence="1" type="ORF">CYMTET_8514</name>
</gene>